<dbReference type="InterPro" id="IPR003660">
    <property type="entry name" value="HAMP_dom"/>
</dbReference>
<dbReference type="GO" id="GO:0009927">
    <property type="term" value="F:histidine phosphotransfer kinase activity"/>
    <property type="evidence" value="ECO:0007669"/>
    <property type="project" value="TreeGrafter"/>
</dbReference>
<dbReference type="Gene3D" id="1.10.287.130">
    <property type="match status" value="1"/>
</dbReference>
<evidence type="ECO:0000256" key="7">
    <source>
        <dbReference type="ARBA" id="ARBA00022741"/>
    </source>
</evidence>
<evidence type="ECO:0000259" key="17">
    <source>
        <dbReference type="PROSITE" id="PS50885"/>
    </source>
</evidence>
<evidence type="ECO:0000256" key="2">
    <source>
        <dbReference type="ARBA" id="ARBA00004370"/>
    </source>
</evidence>
<dbReference type="SMART" id="SM00387">
    <property type="entry name" value="HATPase_c"/>
    <property type="match status" value="1"/>
</dbReference>
<dbReference type="GO" id="GO:0005524">
    <property type="term" value="F:ATP binding"/>
    <property type="evidence" value="ECO:0007669"/>
    <property type="project" value="UniProtKB-KW"/>
</dbReference>
<evidence type="ECO:0000256" key="15">
    <source>
        <dbReference type="SAM" id="Phobius"/>
    </source>
</evidence>
<dbReference type="CDD" id="cd06225">
    <property type="entry name" value="HAMP"/>
    <property type="match status" value="1"/>
</dbReference>
<dbReference type="AlphaFoldDB" id="A0A6H1TW09"/>
<evidence type="ECO:0000256" key="11">
    <source>
        <dbReference type="ARBA" id="ARBA00023136"/>
    </source>
</evidence>
<keyword evidence="5" id="KW-0597">Phosphoprotein</keyword>
<dbReference type="InterPro" id="IPR036890">
    <property type="entry name" value="HATPase_C_sf"/>
</dbReference>
<evidence type="ECO:0000256" key="5">
    <source>
        <dbReference type="ARBA" id="ARBA00022553"/>
    </source>
</evidence>
<evidence type="ECO:0000256" key="1">
    <source>
        <dbReference type="ARBA" id="ARBA00000085"/>
    </source>
</evidence>
<keyword evidence="9" id="KW-0067">ATP-binding</keyword>
<dbReference type="Pfam" id="PF00512">
    <property type="entry name" value="HisKA"/>
    <property type="match status" value="1"/>
</dbReference>
<evidence type="ECO:0000256" key="13">
    <source>
        <dbReference type="ARBA" id="ARBA00074306"/>
    </source>
</evidence>
<dbReference type="GO" id="GO:0000155">
    <property type="term" value="F:phosphorelay sensor kinase activity"/>
    <property type="evidence" value="ECO:0007669"/>
    <property type="project" value="InterPro"/>
</dbReference>
<keyword evidence="12" id="KW-0131">Cell cycle</keyword>
<feature type="domain" description="HAMP" evidence="17">
    <location>
        <begin position="273"/>
        <end position="327"/>
    </location>
</feature>
<keyword evidence="15" id="KW-0812">Transmembrane</keyword>
<evidence type="ECO:0000256" key="10">
    <source>
        <dbReference type="ARBA" id="ARBA00023012"/>
    </source>
</evidence>
<comment type="catalytic activity">
    <reaction evidence="1">
        <text>ATP + protein L-histidine = ADP + protein N-phospho-L-histidine.</text>
        <dbReference type="EC" id="2.7.13.3"/>
    </reaction>
</comment>
<comment type="subcellular location">
    <subcellularLocation>
        <location evidence="2">Membrane</location>
    </subcellularLocation>
</comment>
<keyword evidence="11 15" id="KW-0472">Membrane</keyword>
<keyword evidence="10" id="KW-0902">Two-component regulatory system</keyword>
<feature type="region of interest" description="Disordered" evidence="14">
    <location>
        <begin position="1"/>
        <end position="23"/>
    </location>
</feature>
<dbReference type="InterPro" id="IPR036097">
    <property type="entry name" value="HisK_dim/P_sf"/>
</dbReference>
<dbReference type="EMBL" id="CP051167">
    <property type="protein sequence ID" value="QIZ69509.1"/>
    <property type="molecule type" value="Genomic_DNA"/>
</dbReference>
<dbReference type="SUPFAM" id="SSF55874">
    <property type="entry name" value="ATPase domain of HSP90 chaperone/DNA topoisomerase II/histidine kinase"/>
    <property type="match status" value="1"/>
</dbReference>
<evidence type="ECO:0000256" key="14">
    <source>
        <dbReference type="SAM" id="MobiDB-lite"/>
    </source>
</evidence>
<dbReference type="Proteomes" id="UP000500857">
    <property type="component" value="Chromosome"/>
</dbReference>
<sequence>MTHPDFPQSDAHSSGNDRPPRRRRLLPGWMGSLPFGLPFARQDRTRSWRIHEKIGYGYSIAIAIGFVGSIAGMLVADYYQGKGVEQFVDAQEQFHLLSHFKDLAVTIQLQGSRFPGAIDDSQQLRVRRETFLKQSDRLGELKTDIEDYLNSNPAWLADRPSAILALLSEYESHLNTYVGQIETSLKAVDPLSTTSTSVETARSQLIRIASGEQAEQLDRLGAELSDLLEIARIQQQQGAIVMEDAQGVEKFMIVFGALLSVAIAGIIAWRTTRAIAEPIVGVTDMAERVAREADFSLRSPVNSELQEIDSLATSLNHLIAKVAQRTEELETAKDTAEKANHAKSTFLANMSHELRTPLNAIVGYSEMLEEDAQDFGYSDLIPDLQKIRTAGRHLLTLINDILDLSKIEAGRMDLYLENFELERLLESVVTTVEPLIEKNGNSLQFDGNCPVKTMYADATKVRQILFNLLSNAAKFTHNGEISLTVTRSPRDNGSDGLYFQVKDTGIGMSEEQQKKLFQPFTQGDASTTRKYGGTGLGLAISHHFCEMMGGEITLSSQRDRGSIFTVCLPIDCSQEIAATLKVSL</sequence>
<dbReference type="Gene3D" id="3.30.565.10">
    <property type="entry name" value="Histidine kinase-like ATPase, C-terminal domain"/>
    <property type="match status" value="1"/>
</dbReference>
<dbReference type="InterPro" id="IPR005467">
    <property type="entry name" value="His_kinase_dom"/>
</dbReference>
<reference evidence="18 19" key="1">
    <citation type="submission" date="2020-04" db="EMBL/GenBank/DDBJ databases">
        <authorList>
            <person name="Basu S."/>
            <person name="Maruthanayagam V."/>
            <person name="Chakraborty S."/>
            <person name="Pramanik A."/>
            <person name="Mukherjee J."/>
            <person name="Brink B."/>
        </authorList>
    </citation>
    <scope>NUCLEOTIDE SEQUENCE [LARGE SCALE GENOMIC DNA]</scope>
    <source>
        <strain evidence="18 19">AP17</strain>
    </source>
</reference>
<dbReference type="CDD" id="cd00082">
    <property type="entry name" value="HisKA"/>
    <property type="match status" value="1"/>
</dbReference>
<evidence type="ECO:0000256" key="3">
    <source>
        <dbReference type="ARBA" id="ARBA00006402"/>
    </source>
</evidence>
<evidence type="ECO:0000259" key="16">
    <source>
        <dbReference type="PROSITE" id="PS50109"/>
    </source>
</evidence>
<dbReference type="CDD" id="cd16922">
    <property type="entry name" value="HATPase_EvgS-ArcB-TorS-like"/>
    <property type="match status" value="1"/>
</dbReference>
<evidence type="ECO:0000256" key="9">
    <source>
        <dbReference type="ARBA" id="ARBA00022840"/>
    </source>
</evidence>
<evidence type="ECO:0000256" key="8">
    <source>
        <dbReference type="ARBA" id="ARBA00022777"/>
    </source>
</evidence>
<dbReference type="EC" id="2.7.13.3" evidence="4"/>
<evidence type="ECO:0000313" key="18">
    <source>
        <dbReference type="EMBL" id="QIZ69509.1"/>
    </source>
</evidence>
<keyword evidence="15" id="KW-1133">Transmembrane helix</keyword>
<dbReference type="FunFam" id="1.10.287.130:FF:000038">
    <property type="entry name" value="Sensory transduction histidine kinase"/>
    <property type="match status" value="1"/>
</dbReference>
<dbReference type="KEGG" id="oxy:HCG48_02005"/>
<dbReference type="FunFam" id="3.30.565.10:FF:000010">
    <property type="entry name" value="Sensor histidine kinase RcsC"/>
    <property type="match status" value="1"/>
</dbReference>
<feature type="transmembrane region" description="Helical" evidence="15">
    <location>
        <begin position="56"/>
        <end position="76"/>
    </location>
</feature>
<comment type="similarity">
    <text evidence="3">In the N-terminal section; belongs to the phytochrome family.</text>
</comment>
<dbReference type="InterPro" id="IPR003594">
    <property type="entry name" value="HATPase_dom"/>
</dbReference>
<protein>
    <recommendedName>
        <fullName evidence="13">Circadian input-output histidine kinase CikA</fullName>
        <ecNumber evidence="4">2.7.13.3</ecNumber>
    </recommendedName>
</protein>
<dbReference type="GO" id="GO:0005886">
    <property type="term" value="C:plasma membrane"/>
    <property type="evidence" value="ECO:0007669"/>
    <property type="project" value="TreeGrafter"/>
</dbReference>
<dbReference type="PRINTS" id="PR00344">
    <property type="entry name" value="BCTRLSENSOR"/>
</dbReference>
<name>A0A6H1TW09_9CYAN</name>
<dbReference type="Pfam" id="PF02518">
    <property type="entry name" value="HATPase_c"/>
    <property type="match status" value="1"/>
</dbReference>
<evidence type="ECO:0000313" key="19">
    <source>
        <dbReference type="Proteomes" id="UP000500857"/>
    </source>
</evidence>
<evidence type="ECO:0000256" key="4">
    <source>
        <dbReference type="ARBA" id="ARBA00012438"/>
    </source>
</evidence>
<gene>
    <name evidence="18" type="ORF">HCG48_02005</name>
</gene>
<keyword evidence="8 18" id="KW-0418">Kinase</keyword>
<evidence type="ECO:0000256" key="12">
    <source>
        <dbReference type="ARBA" id="ARBA00023306"/>
    </source>
</evidence>
<dbReference type="PANTHER" id="PTHR43047">
    <property type="entry name" value="TWO-COMPONENT HISTIDINE PROTEIN KINASE"/>
    <property type="match status" value="1"/>
</dbReference>
<dbReference type="SUPFAM" id="SSF47384">
    <property type="entry name" value="Homodimeric domain of signal transducing histidine kinase"/>
    <property type="match status" value="1"/>
</dbReference>
<keyword evidence="6" id="KW-0808">Transferase</keyword>
<keyword evidence="19" id="KW-1185">Reference proteome</keyword>
<dbReference type="InterPro" id="IPR003661">
    <property type="entry name" value="HisK_dim/P_dom"/>
</dbReference>
<dbReference type="RefSeq" id="WP_168567666.1">
    <property type="nucleotide sequence ID" value="NZ_CP051167.1"/>
</dbReference>
<dbReference type="InterPro" id="IPR004358">
    <property type="entry name" value="Sig_transdc_His_kin-like_C"/>
</dbReference>
<dbReference type="SMART" id="SM00388">
    <property type="entry name" value="HisKA"/>
    <property type="match status" value="1"/>
</dbReference>
<organism evidence="18 19">
    <name type="scientific">Oxynema aestuarii AP17</name>
    <dbReference type="NCBI Taxonomy" id="2064643"/>
    <lineage>
        <taxon>Bacteria</taxon>
        <taxon>Bacillati</taxon>
        <taxon>Cyanobacteriota</taxon>
        <taxon>Cyanophyceae</taxon>
        <taxon>Oscillatoriophycideae</taxon>
        <taxon>Oscillatoriales</taxon>
        <taxon>Oscillatoriaceae</taxon>
        <taxon>Oxynema</taxon>
        <taxon>Oxynema aestuarii</taxon>
    </lineage>
</organism>
<dbReference type="SMART" id="SM00304">
    <property type="entry name" value="HAMP"/>
    <property type="match status" value="1"/>
</dbReference>
<proteinExistence type="inferred from homology"/>
<keyword evidence="7" id="KW-0547">Nucleotide-binding</keyword>
<feature type="domain" description="Histidine kinase" evidence="16">
    <location>
        <begin position="349"/>
        <end position="572"/>
    </location>
</feature>
<evidence type="ECO:0000256" key="6">
    <source>
        <dbReference type="ARBA" id="ARBA00022679"/>
    </source>
</evidence>
<dbReference type="PROSITE" id="PS50109">
    <property type="entry name" value="HIS_KIN"/>
    <property type="match status" value="1"/>
</dbReference>
<dbReference type="PROSITE" id="PS50885">
    <property type="entry name" value="HAMP"/>
    <property type="match status" value="1"/>
</dbReference>
<accession>A0A6H1TW09</accession>
<dbReference type="Gene3D" id="6.10.340.10">
    <property type="match status" value="1"/>
</dbReference>
<dbReference type="PANTHER" id="PTHR43047:SF63">
    <property type="entry name" value="HISTIDINE KINASE"/>
    <property type="match status" value="1"/>
</dbReference>